<dbReference type="EMBL" id="JANBVN010000019">
    <property type="protein sequence ID" value="KAJ9161726.1"/>
    <property type="molecule type" value="Genomic_DNA"/>
</dbReference>
<reference evidence="2" key="1">
    <citation type="submission" date="2022-07" db="EMBL/GenBank/DDBJ databases">
        <title>Fungi with potential for degradation of polypropylene.</title>
        <authorList>
            <person name="Gostincar C."/>
        </authorList>
    </citation>
    <scope>NUCLEOTIDE SEQUENCE</scope>
    <source>
        <strain evidence="2">EXF-13287</strain>
    </source>
</reference>
<evidence type="ECO:0000313" key="2">
    <source>
        <dbReference type="EMBL" id="KAJ9161726.1"/>
    </source>
</evidence>
<feature type="chain" id="PRO_5041365270" evidence="1">
    <location>
        <begin position="21"/>
        <end position="258"/>
    </location>
</feature>
<evidence type="ECO:0000256" key="1">
    <source>
        <dbReference type="SAM" id="SignalP"/>
    </source>
</evidence>
<gene>
    <name evidence="2" type="ORF">NKR19_g1955</name>
</gene>
<name>A0AA38SBD3_9PEZI</name>
<feature type="signal peptide" evidence="1">
    <location>
        <begin position="1"/>
        <end position="20"/>
    </location>
</feature>
<comment type="caution">
    <text evidence="2">The sequence shown here is derived from an EMBL/GenBank/DDBJ whole genome shotgun (WGS) entry which is preliminary data.</text>
</comment>
<keyword evidence="3" id="KW-1185">Reference proteome</keyword>
<keyword evidence="1" id="KW-0732">Signal</keyword>
<proteinExistence type="predicted"/>
<accession>A0AA38SBD3</accession>
<dbReference type="Proteomes" id="UP001174691">
    <property type="component" value="Unassembled WGS sequence"/>
</dbReference>
<sequence>MPSFIIFVTALCATLAGVQGSAINRDPTADQPSLAIRAVDPSYYETREFKKWVPTIDLSPECPGRKFYEQTLLPDITPAPEMFKVRQCFQRPIYYIKKDAKFLLDDTCKGEGYFNVTWDEGFDKPDQESDTFRTLEVTKCVERPKDCWGQWITAPRWDYEWVIQIPLAIHNKYNKGGGCGQVFHEAVRDACMHPMGFETVRYKCEQTWNGIELRFRHDLLCGRTRIQNALKAASNGELDYQCPYFVEVPIVKYYRSED</sequence>
<protein>
    <submittedName>
        <fullName evidence="2">Uncharacterized protein</fullName>
    </submittedName>
</protein>
<dbReference type="AlphaFoldDB" id="A0AA38SBD3"/>
<evidence type="ECO:0000313" key="3">
    <source>
        <dbReference type="Proteomes" id="UP001174691"/>
    </source>
</evidence>
<organism evidence="2 3">
    <name type="scientific">Coniochaeta hoffmannii</name>
    <dbReference type="NCBI Taxonomy" id="91930"/>
    <lineage>
        <taxon>Eukaryota</taxon>
        <taxon>Fungi</taxon>
        <taxon>Dikarya</taxon>
        <taxon>Ascomycota</taxon>
        <taxon>Pezizomycotina</taxon>
        <taxon>Sordariomycetes</taxon>
        <taxon>Sordariomycetidae</taxon>
        <taxon>Coniochaetales</taxon>
        <taxon>Coniochaetaceae</taxon>
        <taxon>Coniochaeta</taxon>
    </lineage>
</organism>